<feature type="compositionally biased region" description="Basic and acidic residues" evidence="1">
    <location>
        <begin position="79"/>
        <end position="93"/>
    </location>
</feature>
<organism evidence="2 3">
    <name type="scientific">Miscanthus lutarioriparius</name>
    <dbReference type="NCBI Taxonomy" id="422564"/>
    <lineage>
        <taxon>Eukaryota</taxon>
        <taxon>Viridiplantae</taxon>
        <taxon>Streptophyta</taxon>
        <taxon>Embryophyta</taxon>
        <taxon>Tracheophyta</taxon>
        <taxon>Spermatophyta</taxon>
        <taxon>Magnoliopsida</taxon>
        <taxon>Liliopsida</taxon>
        <taxon>Poales</taxon>
        <taxon>Poaceae</taxon>
        <taxon>PACMAD clade</taxon>
        <taxon>Panicoideae</taxon>
        <taxon>Andropogonodae</taxon>
        <taxon>Andropogoneae</taxon>
        <taxon>Saccharinae</taxon>
        <taxon>Miscanthus</taxon>
    </lineage>
</organism>
<feature type="compositionally biased region" description="Polar residues" evidence="1">
    <location>
        <begin position="56"/>
        <end position="65"/>
    </location>
</feature>
<evidence type="ECO:0000256" key="1">
    <source>
        <dbReference type="SAM" id="MobiDB-lite"/>
    </source>
</evidence>
<feature type="region of interest" description="Disordered" evidence="1">
    <location>
        <begin position="1"/>
        <end position="139"/>
    </location>
</feature>
<feature type="compositionally biased region" description="Basic and acidic residues" evidence="1">
    <location>
        <begin position="115"/>
        <end position="135"/>
    </location>
</feature>
<gene>
    <name evidence="2" type="ORF">NCGR_LOCUS34059</name>
</gene>
<dbReference type="AlphaFoldDB" id="A0A811PWJ8"/>
<feature type="region of interest" description="Disordered" evidence="1">
    <location>
        <begin position="152"/>
        <end position="177"/>
    </location>
</feature>
<evidence type="ECO:0000313" key="2">
    <source>
        <dbReference type="EMBL" id="CAD6250265.1"/>
    </source>
</evidence>
<dbReference type="Proteomes" id="UP000604825">
    <property type="component" value="Unassembled WGS sequence"/>
</dbReference>
<sequence length="177" mass="19203">MSTPSTFARRGERRRAEEKDSLPQTRTGAAAIRRDPGGRASGEGRYAQEQGRGVGTRQTSQSSSGELRAGVRTGRRRGGRWERRHAWEIHDPEPPSPPPPRTGEAKAPATPGKRTLADRDEKEREGVERPPEPNRRRSRARIAALESVPHASEVAAAAATATSREDESVGACDGVEP</sequence>
<comment type="caution">
    <text evidence="2">The sequence shown here is derived from an EMBL/GenBank/DDBJ whole genome shotgun (WGS) entry which is preliminary data.</text>
</comment>
<accession>A0A811PWJ8</accession>
<name>A0A811PWJ8_9POAL</name>
<keyword evidence="3" id="KW-1185">Reference proteome</keyword>
<protein>
    <submittedName>
        <fullName evidence="2">Uncharacterized protein</fullName>
    </submittedName>
</protein>
<evidence type="ECO:0000313" key="3">
    <source>
        <dbReference type="Proteomes" id="UP000604825"/>
    </source>
</evidence>
<proteinExistence type="predicted"/>
<reference evidence="2" key="1">
    <citation type="submission" date="2020-10" db="EMBL/GenBank/DDBJ databases">
        <authorList>
            <person name="Han B."/>
            <person name="Lu T."/>
            <person name="Zhao Q."/>
            <person name="Huang X."/>
            <person name="Zhao Y."/>
        </authorList>
    </citation>
    <scope>NUCLEOTIDE SEQUENCE</scope>
</reference>
<dbReference type="EMBL" id="CAJGYO010000008">
    <property type="protein sequence ID" value="CAD6250265.1"/>
    <property type="molecule type" value="Genomic_DNA"/>
</dbReference>